<keyword evidence="2" id="KW-0597">Phosphoprotein</keyword>
<feature type="compositionally biased region" description="Polar residues" evidence="5">
    <location>
        <begin position="1048"/>
        <end position="1061"/>
    </location>
</feature>
<feature type="compositionally biased region" description="Basic residues" evidence="5">
    <location>
        <begin position="1160"/>
        <end position="1170"/>
    </location>
</feature>
<evidence type="ECO:0000256" key="4">
    <source>
        <dbReference type="SAM" id="Coils"/>
    </source>
</evidence>
<dbReference type="InterPro" id="IPR029717">
    <property type="entry name" value="FAM193"/>
</dbReference>
<feature type="region of interest" description="Disordered" evidence="5">
    <location>
        <begin position="931"/>
        <end position="1175"/>
    </location>
</feature>
<feature type="region of interest" description="Disordered" evidence="5">
    <location>
        <begin position="859"/>
        <end position="900"/>
    </location>
</feature>
<evidence type="ECO:0000313" key="8">
    <source>
        <dbReference type="Proteomes" id="UP000472277"/>
    </source>
</evidence>
<feature type="domain" description="FAM193 C-terminal" evidence="6">
    <location>
        <begin position="1210"/>
        <end position="1266"/>
    </location>
</feature>
<feature type="compositionally biased region" description="Low complexity" evidence="5">
    <location>
        <begin position="250"/>
        <end position="268"/>
    </location>
</feature>
<feature type="compositionally biased region" description="Basic and acidic residues" evidence="5">
    <location>
        <begin position="882"/>
        <end position="899"/>
    </location>
</feature>
<sequence length="1267" mass="139329">MKVRLLKHLSTGSKAATAAAQGPPQAHQFISLLLEEYSALCQAARTISSFLLTLENEHLQKFQVTWELHNKHLFENLVFSEPILHSSLPALVAQLRHGTASHDSYSEDMYRTLLESYQQLEQEMATVAAEWQECEKRIDDYVDEQILMVYPLNLLYMNLILSLQLTNSKKSLAGDSNFTDTMRMLSSRLSIPDCPNCNYRRRCTCDDCSLSHILTCGIMDPPIAEDLHIKLPLQATEPPQHRDYLAEVHPPSLSSGGSSASASASSSPITIQQHSRLILPEGVATTFGSDEDEVPPLLGKFADIYPMGGYEDPGVVARMNGLHSELNGGGENMALKDESPGGSSSSSSSEGDEEADEESGGEPPGQQGELSPGKSNSPPPFYPQQQVEQHACECHVCNQDLSSSLAPLGPPLSPSRIHAPPSGHHHQFFTGGDNQNPSHPALHLYPHIHGHLPLHNLSHLPRPLLHPTLYPSPPLSHSKPIPLAPTSSHTGPKQQAFSPSLPDHVYQNCFGGGAGDWNSSLQWDMLGSPHHPDVPLPLPSSSSYGDHAHTASAEPTPLHLLPPSPSEQQQPLPRERKNGAKKKCLYNFQDAFLEANKVVMATSASTASVSCTATTVQSSNNHIQVSSKRPNSLGDVFHNIGKEDHRQQPGPIAPRNSPTGLASLPQLSSGPALPPAPGPIAQHHYPSMSSQPFPTTPTPAPGFMEAHHQGMCLSPAEPPTAAPADGAISAPPSVCSDPECEGHRCEGNGAYDHQGYDGEESQDEDSCSEHSSSTSTSTNQKEGKYCDCCYCEFFGHGGPPAAPTSRNYAEMREKLRLRLTKRKEEQPKREEQPAVVERDSGADCMEDHRRVEDLLQFINSASDNKPASSSKAAKRARHKQKKMEEKVRLEAEAREREEEQVQQLLEEEQRRREEEALQRELLRLQELQHLRSAKKKKEKAKELAAPVPQNNPQPLKQTAQNVLENLRNGKSQLLHSLMRLPGHKDPRVEHQAQPRPPPSQHSPKNSREKAPTPAPFTPNAPNSPAPFLLNGTSVAPQPTEANGKAKPKQQQPIRQTASETTMVKKAPEATTTNNTPQLPLDVKVTRPRLPAEDPVVPLAPGPRKEERNNGKRQHHQQSASQVKDERSRPLLEPSPPPASQTEQPQQNSKPLSAESPQPKAKAKKNKKKKADKTNNSIGQHAMLGYAIILRWGHLHLLSCHFVTECSLIADDVFLPKDIDLDSTDMDETEREVEYFKRFCLDSARQTRQRLSINWSNFSLKKATFAAH</sequence>
<feature type="region of interest" description="Disordered" evidence="5">
    <location>
        <begin position="407"/>
        <end position="439"/>
    </location>
</feature>
<feature type="region of interest" description="Disordered" evidence="5">
    <location>
        <begin position="321"/>
        <end position="386"/>
    </location>
</feature>
<dbReference type="AlphaFoldDB" id="A0A673Z940"/>
<dbReference type="Pfam" id="PF15914">
    <property type="entry name" value="FAM193_C"/>
    <property type="match status" value="1"/>
</dbReference>
<dbReference type="GeneTree" id="ENSGT00390000000973"/>
<reference evidence="7" key="2">
    <citation type="submission" date="2025-09" db="UniProtKB">
        <authorList>
            <consortium name="Ensembl"/>
        </authorList>
    </citation>
    <scope>IDENTIFICATION</scope>
</reference>
<feature type="compositionally biased region" description="Low complexity" evidence="5">
    <location>
        <begin position="769"/>
        <end position="778"/>
    </location>
</feature>
<gene>
    <name evidence="7" type="primary">FAM193A</name>
    <name evidence="7" type="synonym">fam193a</name>
</gene>
<evidence type="ECO:0000313" key="7">
    <source>
        <dbReference type="Ensembl" id="ENSSTUP00000043303.1"/>
    </source>
</evidence>
<feature type="region of interest" description="Disordered" evidence="5">
    <location>
        <begin position="474"/>
        <end position="500"/>
    </location>
</feature>
<accession>A0A673Z940</accession>
<reference evidence="7" key="1">
    <citation type="submission" date="2025-08" db="UniProtKB">
        <authorList>
            <consortium name="Ensembl"/>
        </authorList>
    </citation>
    <scope>IDENTIFICATION</scope>
</reference>
<feature type="region of interest" description="Disordered" evidence="5">
    <location>
        <begin position="817"/>
        <end position="843"/>
    </location>
</feature>
<feature type="compositionally biased region" description="Basic and acidic residues" evidence="5">
    <location>
        <begin position="982"/>
        <end position="992"/>
    </location>
</feature>
<organism evidence="7 8">
    <name type="scientific">Salmo trutta</name>
    <name type="common">Brown trout</name>
    <dbReference type="NCBI Taxonomy" id="8032"/>
    <lineage>
        <taxon>Eukaryota</taxon>
        <taxon>Metazoa</taxon>
        <taxon>Chordata</taxon>
        <taxon>Craniata</taxon>
        <taxon>Vertebrata</taxon>
        <taxon>Euteleostomi</taxon>
        <taxon>Actinopterygii</taxon>
        <taxon>Neopterygii</taxon>
        <taxon>Teleostei</taxon>
        <taxon>Protacanthopterygii</taxon>
        <taxon>Salmoniformes</taxon>
        <taxon>Salmonidae</taxon>
        <taxon>Salmoninae</taxon>
        <taxon>Salmo</taxon>
    </lineage>
</organism>
<feature type="compositionally biased region" description="Polar residues" evidence="5">
    <location>
        <begin position="1030"/>
        <end position="1040"/>
    </location>
</feature>
<feature type="region of interest" description="Disordered" evidence="5">
    <location>
        <begin position="246"/>
        <end position="269"/>
    </location>
</feature>
<evidence type="ECO:0000256" key="3">
    <source>
        <dbReference type="ARBA" id="ARBA00023054"/>
    </source>
</evidence>
<dbReference type="PANTHER" id="PTHR15109:SF2">
    <property type="entry name" value="PROTEIN FAM193A"/>
    <property type="match status" value="1"/>
</dbReference>
<feature type="compositionally biased region" description="Pro residues" evidence="5">
    <location>
        <begin position="1012"/>
        <end position="1024"/>
    </location>
</feature>
<comment type="similarity">
    <text evidence="1">Belongs to the FAM193 family.</text>
</comment>
<protein>
    <submittedName>
        <fullName evidence="7">Family with sequence similarity 193 member A</fullName>
    </submittedName>
</protein>
<feature type="compositionally biased region" description="Polar residues" evidence="5">
    <location>
        <begin position="485"/>
        <end position="498"/>
    </location>
</feature>
<evidence type="ECO:0000256" key="5">
    <source>
        <dbReference type="SAM" id="MobiDB-lite"/>
    </source>
</evidence>
<dbReference type="Ensembl" id="ENSSTUT00000045206.1">
    <property type="protein sequence ID" value="ENSSTUP00000043303.1"/>
    <property type="gene ID" value="ENSSTUG00000018064.1"/>
</dbReference>
<keyword evidence="8" id="KW-1185">Reference proteome</keyword>
<feature type="compositionally biased region" description="Acidic residues" evidence="5">
    <location>
        <begin position="350"/>
        <end position="360"/>
    </location>
</feature>
<feature type="compositionally biased region" description="Low complexity" evidence="5">
    <location>
        <begin position="340"/>
        <end position="349"/>
    </location>
</feature>
<feature type="compositionally biased region" description="Low complexity" evidence="5">
    <location>
        <begin position="660"/>
        <end position="671"/>
    </location>
</feature>
<feature type="compositionally biased region" description="Low complexity" evidence="5">
    <location>
        <begin position="860"/>
        <end position="871"/>
    </location>
</feature>
<feature type="compositionally biased region" description="Polar residues" evidence="5">
    <location>
        <begin position="1139"/>
        <end position="1150"/>
    </location>
</feature>
<feature type="region of interest" description="Disordered" evidence="5">
    <location>
        <begin position="641"/>
        <end position="782"/>
    </location>
</feature>
<feature type="compositionally biased region" description="Polar residues" evidence="5">
    <location>
        <begin position="948"/>
        <end position="974"/>
    </location>
</feature>
<feature type="region of interest" description="Disordered" evidence="5">
    <location>
        <begin position="532"/>
        <end position="576"/>
    </location>
</feature>
<dbReference type="Proteomes" id="UP000472277">
    <property type="component" value="Chromosome 4"/>
</dbReference>
<evidence type="ECO:0000256" key="1">
    <source>
        <dbReference type="ARBA" id="ARBA00009689"/>
    </source>
</evidence>
<evidence type="ECO:0000259" key="6">
    <source>
        <dbReference type="Pfam" id="PF15914"/>
    </source>
</evidence>
<dbReference type="InterPro" id="IPR031802">
    <property type="entry name" value="FAM193_C"/>
</dbReference>
<keyword evidence="3 4" id="KW-0175">Coiled coil</keyword>
<feature type="compositionally biased region" description="Basic residues" evidence="5">
    <location>
        <begin position="872"/>
        <end position="881"/>
    </location>
</feature>
<feature type="compositionally biased region" description="Low complexity" evidence="5">
    <location>
        <begin position="364"/>
        <end position="373"/>
    </location>
</feature>
<feature type="compositionally biased region" description="Acidic residues" evidence="5">
    <location>
        <begin position="757"/>
        <end position="766"/>
    </location>
</feature>
<dbReference type="PANTHER" id="PTHR15109">
    <property type="entry name" value="AGAP004327-PA"/>
    <property type="match status" value="1"/>
</dbReference>
<proteinExistence type="inferred from homology"/>
<evidence type="ECO:0000256" key="2">
    <source>
        <dbReference type="ARBA" id="ARBA00022553"/>
    </source>
</evidence>
<feature type="coiled-coil region" evidence="4">
    <location>
        <begin position="110"/>
        <end position="137"/>
    </location>
</feature>
<name>A0A673Z940_SALTR</name>